<protein>
    <submittedName>
        <fullName evidence="9">Transmembrane transport protein</fullName>
    </submittedName>
</protein>
<feature type="transmembrane region" description="Helical" evidence="6">
    <location>
        <begin position="772"/>
        <end position="794"/>
    </location>
</feature>
<evidence type="ECO:0000259" key="7">
    <source>
        <dbReference type="Pfam" id="PF02687"/>
    </source>
</evidence>
<dbReference type="InterPro" id="IPR003838">
    <property type="entry name" value="ABC3_permease_C"/>
</dbReference>
<evidence type="ECO:0000256" key="2">
    <source>
        <dbReference type="ARBA" id="ARBA00022475"/>
    </source>
</evidence>
<dbReference type="AlphaFoldDB" id="A0A7W4JEI6"/>
<dbReference type="PANTHER" id="PTHR30572">
    <property type="entry name" value="MEMBRANE COMPONENT OF TRANSPORTER-RELATED"/>
    <property type="match status" value="1"/>
</dbReference>
<keyword evidence="4 6" id="KW-1133">Transmembrane helix</keyword>
<sequence length="808" mass="87019">MIHSLLRGLARHPLYTAINLAGLSLGIAVFLTMALIVRYETGYDTGLPETGGLYRLDQIWTLPGRAPDEIPGASFVAAPFLHQDFPAIAGVLRLVIQSQPVHVGARVEQEDTSFADPTFFSFFRLRALDGDPRSALAGPADIAIPASIALKYFGTIHAVGRTMRIAQDARPFVVTLVYADPPPNATYHFGIVARIPPEAAEWEAVTHWGSTWGPLFIRIPDARALPSIRAGLRHYMARHPGANTLQTIRDDMGDGGLIPVPFREIHFRDAEIGAGTISRTLITILGLVGLAALFTAGINHINLATACASLRAREVAVRKVLGATRASLIRRFMAEAMVLTAVAAFCGLALCEMAIHLIGTLGGWQLTLDPVFCGIMLAAIVLVVGMGAGFYPAMVLSAYAPAPVLAASRMPAGGRMGARLRALLVTLQFGFAIGLAICTLVMTDQAHFVHMMARGITTSGLIVVTSAADDSLIDRQGALRHALGAVPGVTGVERSDIYPHFVTDGDAFSLDTTQHNHASLNWGFATPGYADLYGLKLLAGRWFELQRGEDLRGTHRLLPSIRSVVLSRAAVERLGIGSPQAAIGRLVREEDAAPTLRVIGVIDDLRLNGPHERIRPLLFYGLRPDDQARTAVAMHVRFSGVSAPDMIARLQAAWIATAPDVPFAAETVSDILAQDSRSDREHGLLFGMGAGISVGIAALGLYGLSLFTVSRRRHEIGIRKVLGARTGNVLALLVEHFLRPVLLANLIAWPVAWALMRIWLNGFDQRIALTPWPFIEATLSAILIGYATVIAQTLQAARQPPARALRDR</sequence>
<keyword evidence="10" id="KW-1185">Reference proteome</keyword>
<feature type="domain" description="MacB-like periplasmic core" evidence="8">
    <location>
        <begin position="430"/>
        <end position="605"/>
    </location>
</feature>
<keyword evidence="5 6" id="KW-0472">Membrane</keyword>
<feature type="transmembrane region" description="Helical" evidence="6">
    <location>
        <begin position="375"/>
        <end position="399"/>
    </location>
</feature>
<dbReference type="Pfam" id="PF12704">
    <property type="entry name" value="MacB_PCD"/>
    <property type="match status" value="2"/>
</dbReference>
<dbReference type="EMBL" id="JABEQL010000012">
    <property type="protein sequence ID" value="MBB2179597.1"/>
    <property type="molecule type" value="Genomic_DNA"/>
</dbReference>
<name>A0A7W4JEI6_9PROT</name>
<dbReference type="PANTHER" id="PTHR30572:SF18">
    <property type="entry name" value="ABC-TYPE MACROLIDE FAMILY EXPORT SYSTEM PERMEASE COMPONENT 2"/>
    <property type="match status" value="1"/>
</dbReference>
<evidence type="ECO:0000256" key="4">
    <source>
        <dbReference type="ARBA" id="ARBA00022989"/>
    </source>
</evidence>
<organism evidence="9 10">
    <name type="scientific">Gluconacetobacter tumulicola</name>
    <dbReference type="NCBI Taxonomy" id="1017177"/>
    <lineage>
        <taxon>Bacteria</taxon>
        <taxon>Pseudomonadati</taxon>
        <taxon>Pseudomonadota</taxon>
        <taxon>Alphaproteobacteria</taxon>
        <taxon>Acetobacterales</taxon>
        <taxon>Acetobacteraceae</taxon>
        <taxon>Gluconacetobacter</taxon>
    </lineage>
</organism>
<accession>A0A7W4JEI6</accession>
<dbReference type="Pfam" id="PF02687">
    <property type="entry name" value="FtsX"/>
    <property type="match status" value="2"/>
</dbReference>
<gene>
    <name evidence="9" type="ORF">HLH29_10495</name>
</gene>
<reference evidence="9 10" key="1">
    <citation type="submission" date="2020-04" db="EMBL/GenBank/DDBJ databases">
        <title>Description of novel Gluconacetobacter.</title>
        <authorList>
            <person name="Sombolestani A."/>
        </authorList>
    </citation>
    <scope>NUCLEOTIDE SEQUENCE [LARGE SCALE GENOMIC DNA]</scope>
    <source>
        <strain evidence="9 10">LMG 27725</strain>
    </source>
</reference>
<feature type="domain" description="ABC3 transporter permease C-terminal" evidence="7">
    <location>
        <begin position="288"/>
        <end position="396"/>
    </location>
</feature>
<dbReference type="InterPro" id="IPR050250">
    <property type="entry name" value="Macrolide_Exporter_MacB"/>
</dbReference>
<evidence type="ECO:0000256" key="6">
    <source>
        <dbReference type="SAM" id="Phobius"/>
    </source>
</evidence>
<evidence type="ECO:0000256" key="3">
    <source>
        <dbReference type="ARBA" id="ARBA00022692"/>
    </source>
</evidence>
<dbReference type="InterPro" id="IPR025857">
    <property type="entry name" value="MacB_PCD"/>
</dbReference>
<feature type="transmembrane region" description="Helical" evidence="6">
    <location>
        <begin position="420"/>
        <end position="442"/>
    </location>
</feature>
<dbReference type="Proteomes" id="UP000525623">
    <property type="component" value="Unassembled WGS sequence"/>
</dbReference>
<feature type="domain" description="MacB-like periplasmic core" evidence="8">
    <location>
        <begin position="16"/>
        <end position="233"/>
    </location>
</feature>
<proteinExistence type="predicted"/>
<keyword evidence="2" id="KW-1003">Cell membrane</keyword>
<feature type="transmembrane region" description="Helical" evidence="6">
    <location>
        <begin position="684"/>
        <end position="709"/>
    </location>
</feature>
<dbReference type="GO" id="GO:0005886">
    <property type="term" value="C:plasma membrane"/>
    <property type="evidence" value="ECO:0007669"/>
    <property type="project" value="UniProtKB-SubCell"/>
</dbReference>
<comment type="caution">
    <text evidence="9">The sequence shown here is derived from an EMBL/GenBank/DDBJ whole genome shotgun (WGS) entry which is preliminary data.</text>
</comment>
<evidence type="ECO:0000259" key="8">
    <source>
        <dbReference type="Pfam" id="PF12704"/>
    </source>
</evidence>
<feature type="domain" description="ABC3 transporter permease C-terminal" evidence="7">
    <location>
        <begin position="690"/>
        <end position="801"/>
    </location>
</feature>
<dbReference type="GO" id="GO:0022857">
    <property type="term" value="F:transmembrane transporter activity"/>
    <property type="evidence" value="ECO:0007669"/>
    <property type="project" value="TreeGrafter"/>
</dbReference>
<evidence type="ECO:0000313" key="9">
    <source>
        <dbReference type="EMBL" id="MBB2179597.1"/>
    </source>
</evidence>
<evidence type="ECO:0000256" key="1">
    <source>
        <dbReference type="ARBA" id="ARBA00004651"/>
    </source>
</evidence>
<keyword evidence="3 6" id="KW-0812">Transmembrane</keyword>
<feature type="transmembrane region" description="Helical" evidence="6">
    <location>
        <begin position="14"/>
        <end position="37"/>
    </location>
</feature>
<feature type="transmembrane region" description="Helical" evidence="6">
    <location>
        <begin position="332"/>
        <end position="355"/>
    </location>
</feature>
<evidence type="ECO:0000313" key="10">
    <source>
        <dbReference type="Proteomes" id="UP000525623"/>
    </source>
</evidence>
<feature type="transmembrane region" description="Helical" evidence="6">
    <location>
        <begin position="729"/>
        <end position="752"/>
    </location>
</feature>
<comment type="subcellular location">
    <subcellularLocation>
        <location evidence="1">Cell membrane</location>
        <topology evidence="1">Multi-pass membrane protein</topology>
    </subcellularLocation>
</comment>
<evidence type="ECO:0000256" key="5">
    <source>
        <dbReference type="ARBA" id="ARBA00023136"/>
    </source>
</evidence>
<dbReference type="RefSeq" id="WP_182966513.1">
    <property type="nucleotide sequence ID" value="NZ_BAABGC010000001.1"/>
</dbReference>